<name>A0ABW4L891_9MICO</name>
<dbReference type="InterPro" id="IPR050662">
    <property type="entry name" value="Sec-metab_biosynth-thioest"/>
</dbReference>
<reference evidence="3" key="1">
    <citation type="journal article" date="2019" name="Int. J. Syst. Evol. Microbiol.">
        <title>The Global Catalogue of Microorganisms (GCM) 10K type strain sequencing project: providing services to taxonomists for standard genome sequencing and annotation.</title>
        <authorList>
            <consortium name="The Broad Institute Genomics Platform"/>
            <consortium name="The Broad Institute Genome Sequencing Center for Infectious Disease"/>
            <person name="Wu L."/>
            <person name="Ma J."/>
        </authorList>
    </citation>
    <scope>NUCLEOTIDE SEQUENCE [LARGE SCALE GENOMIC DNA]</scope>
    <source>
        <strain evidence="3">JCM 17130</strain>
    </source>
</reference>
<dbReference type="InterPro" id="IPR001279">
    <property type="entry name" value="Metallo-B-lactamas"/>
</dbReference>
<proteinExistence type="predicted"/>
<dbReference type="InterPro" id="IPR036866">
    <property type="entry name" value="RibonucZ/Hydroxyglut_hydro"/>
</dbReference>
<feature type="domain" description="Metallo-beta-lactamase" evidence="1">
    <location>
        <begin position="31"/>
        <end position="195"/>
    </location>
</feature>
<keyword evidence="3" id="KW-1185">Reference proteome</keyword>
<dbReference type="RefSeq" id="WP_388009761.1">
    <property type="nucleotide sequence ID" value="NZ_JBHUEE010000010.1"/>
</dbReference>
<dbReference type="SMART" id="SM00849">
    <property type="entry name" value="Lactamase_B"/>
    <property type="match status" value="1"/>
</dbReference>
<dbReference type="CDD" id="cd16278">
    <property type="entry name" value="metallo-hydrolase-like_MBL-fold"/>
    <property type="match status" value="1"/>
</dbReference>
<dbReference type="Proteomes" id="UP001597277">
    <property type="component" value="Unassembled WGS sequence"/>
</dbReference>
<organism evidence="2 3">
    <name type="scientific">Georgenia deserti</name>
    <dbReference type="NCBI Taxonomy" id="2093781"/>
    <lineage>
        <taxon>Bacteria</taxon>
        <taxon>Bacillati</taxon>
        <taxon>Actinomycetota</taxon>
        <taxon>Actinomycetes</taxon>
        <taxon>Micrococcales</taxon>
        <taxon>Bogoriellaceae</taxon>
        <taxon>Georgenia</taxon>
    </lineage>
</organism>
<dbReference type="SUPFAM" id="SSF56281">
    <property type="entry name" value="Metallo-hydrolase/oxidoreductase"/>
    <property type="match status" value="1"/>
</dbReference>
<dbReference type="Pfam" id="PF00753">
    <property type="entry name" value="Lactamase_B"/>
    <property type="match status" value="2"/>
</dbReference>
<dbReference type="EMBL" id="JBHUEE010000010">
    <property type="protein sequence ID" value="MFD1719447.1"/>
    <property type="molecule type" value="Genomic_DNA"/>
</dbReference>
<protein>
    <submittedName>
        <fullName evidence="2">MBL fold metallo-hydrolase</fullName>
    </submittedName>
</protein>
<evidence type="ECO:0000259" key="1">
    <source>
        <dbReference type="SMART" id="SM00849"/>
    </source>
</evidence>
<evidence type="ECO:0000313" key="2">
    <source>
        <dbReference type="EMBL" id="MFD1719447.1"/>
    </source>
</evidence>
<dbReference type="Gene3D" id="3.60.15.10">
    <property type="entry name" value="Ribonuclease Z/Hydroxyacylglutathione hydrolase-like"/>
    <property type="match status" value="2"/>
</dbReference>
<gene>
    <name evidence="2" type="ORF">ACFSE6_16505</name>
</gene>
<comment type="caution">
    <text evidence="2">The sequence shown here is derived from an EMBL/GenBank/DDBJ whole genome shotgun (WGS) entry which is preliminary data.</text>
</comment>
<accession>A0ABW4L891</accession>
<dbReference type="PANTHER" id="PTHR23131">
    <property type="entry name" value="ENDORIBONUCLEASE LACTB2"/>
    <property type="match status" value="1"/>
</dbReference>
<evidence type="ECO:0000313" key="3">
    <source>
        <dbReference type="Proteomes" id="UP001597277"/>
    </source>
</evidence>
<sequence length="266" mass="28197">MPEVTSWRSGPLTDRVRCVLAPNPGVMTLEGTNTWLLREPGSAEVAVVDPGPDDAGHIRAVLDAAAADGGRITQIVLTHHHRDHTEAVPGLVHATGAPVRGGDHDAFDDGERVRAGDLEIEVVRTPGHTGDSVSFLVPADKLLLTGDTVLGRGTTVITAHTGDARGGDLGDYLRTLDLLVELIDFGRVERIAPGHGPALDNPGPVLRRLREHRRGRLDEVRAAVEAGAEDVDQVVDAVYGAGANDRRWAAGQSVRAQLDYLGVSFG</sequence>
<dbReference type="PANTHER" id="PTHR23131:SF0">
    <property type="entry name" value="ENDORIBONUCLEASE LACTB2"/>
    <property type="match status" value="1"/>
</dbReference>